<dbReference type="GO" id="GO:0005886">
    <property type="term" value="C:plasma membrane"/>
    <property type="evidence" value="ECO:0007669"/>
    <property type="project" value="TreeGrafter"/>
</dbReference>
<dbReference type="EMBL" id="NJBN01000006">
    <property type="protein sequence ID" value="TKJ39990.1"/>
    <property type="molecule type" value="Genomic_DNA"/>
</dbReference>
<evidence type="ECO:0000259" key="2">
    <source>
        <dbReference type="Pfam" id="PF07670"/>
    </source>
</evidence>
<feature type="transmembrane region" description="Helical" evidence="1">
    <location>
        <begin position="123"/>
        <end position="146"/>
    </location>
</feature>
<feature type="transmembrane region" description="Helical" evidence="1">
    <location>
        <begin position="12"/>
        <end position="29"/>
    </location>
</feature>
<feature type="domain" description="Nucleoside transporter/FeoB GTPase Gate" evidence="2">
    <location>
        <begin position="51"/>
        <end position="150"/>
    </location>
</feature>
<keyword evidence="1" id="KW-1133">Transmembrane helix</keyword>
<reference evidence="3 4" key="1">
    <citation type="submission" date="2017-06" db="EMBL/GenBank/DDBJ databases">
        <title>Novel microbial phyla capable of carbon fixation and sulfur reduction in deep-sea sediments.</title>
        <authorList>
            <person name="Huang J."/>
            <person name="Baker B."/>
            <person name="Wang Y."/>
        </authorList>
    </citation>
    <scope>NUCLEOTIDE SEQUENCE [LARGE SCALE GENOMIC DNA]</scope>
    <source>
        <strain evidence="3">B3_LCP</strain>
    </source>
</reference>
<sequence>MADLFSGLIGTISNWAIPLLAGGIVLLALTRRVPLYEAFIEGAKEGFNVGVRIIPYLVAILCAIAFFRASGAMELLMTVISPLTNLIGMPPETLPMALVRPLSGSGALGVMSDTISTHGADSFVGRVVSTMMGSTETTFYVLAVYFGSVGVTKVRHALYAGLIADVAGLLAAVWFCRLVFG</sequence>
<dbReference type="Pfam" id="PF07670">
    <property type="entry name" value="Gate"/>
    <property type="match status" value="1"/>
</dbReference>
<dbReference type="AlphaFoldDB" id="A0A532UYH8"/>
<dbReference type="PANTHER" id="PTHR35793:SF2">
    <property type="entry name" value="INNER MEMBRANE PROTEIN YJIG"/>
    <property type="match status" value="1"/>
</dbReference>
<accession>A0A532UYH8</accession>
<feature type="transmembrane region" description="Helical" evidence="1">
    <location>
        <begin position="158"/>
        <end position="180"/>
    </location>
</feature>
<evidence type="ECO:0000313" key="4">
    <source>
        <dbReference type="Proteomes" id="UP000319619"/>
    </source>
</evidence>
<keyword evidence="1" id="KW-0472">Membrane</keyword>
<dbReference type="PANTHER" id="PTHR35793">
    <property type="entry name" value="INNER MEMBRANE PROTEIN YJIG"/>
    <property type="match status" value="1"/>
</dbReference>
<dbReference type="InterPro" id="IPR052549">
    <property type="entry name" value="SpmB"/>
</dbReference>
<gene>
    <name evidence="3" type="ORF">CEE37_09650</name>
</gene>
<feature type="transmembrane region" description="Helical" evidence="1">
    <location>
        <begin position="49"/>
        <end position="67"/>
    </location>
</feature>
<name>A0A532UYH8_UNCL8</name>
<comment type="caution">
    <text evidence="3">The sequence shown here is derived from an EMBL/GenBank/DDBJ whole genome shotgun (WGS) entry which is preliminary data.</text>
</comment>
<dbReference type="InterPro" id="IPR011642">
    <property type="entry name" value="Gate_dom"/>
</dbReference>
<evidence type="ECO:0000313" key="3">
    <source>
        <dbReference type="EMBL" id="TKJ39990.1"/>
    </source>
</evidence>
<protein>
    <submittedName>
        <fullName evidence="3">Spore maturation protein</fullName>
    </submittedName>
</protein>
<keyword evidence="1" id="KW-0812">Transmembrane</keyword>
<proteinExistence type="predicted"/>
<dbReference type="Proteomes" id="UP000319619">
    <property type="component" value="Unassembled WGS sequence"/>
</dbReference>
<organism evidence="3 4">
    <name type="scientific">candidate division LCP-89 bacterium B3_LCP</name>
    <dbReference type="NCBI Taxonomy" id="2012998"/>
    <lineage>
        <taxon>Bacteria</taxon>
        <taxon>Pseudomonadati</taxon>
        <taxon>Bacteria division LCP-89</taxon>
    </lineage>
</organism>
<evidence type="ECO:0000256" key="1">
    <source>
        <dbReference type="SAM" id="Phobius"/>
    </source>
</evidence>